<dbReference type="AlphaFoldDB" id="A0A2T7P2N4"/>
<sequence>MTMSSRAPHPLPLSDITSSFQVTEDGMAGKIFSVEADTATTFPSAYRALTTQVKSSKIMPSRSTYRDVDVDNRFAPQMRTIADTTRRIPASKACVESSASDVYSQVNSSARQFSILASDSVHKDSNERGTRSLGGLKSNSDFFDPLYSRVVKFLTDDTADHLVPAPVTWSAPGSTSSIAEEAERESGYNPLHFSDYRQNKPDLDPQTDNSCTNNFRLKRKGENSSLIPTRTDAGITVACQQNNLVLPNEYHECVISLKSQVALSNCHVTTNVSSWSLRGSCFLHKMFSSLGEYDCFWVLGQAAFSEFVISELQPYTDNSTGLAYYQGNCSFTSSLPSGKGTYTYYIVSKPELADNYSYQLVISSPGPLDISSCPAFVPENASVICKCGANPPGSPPAVVTWEGHNDSATLELLHVHRADNGRTFICHLTWRTSQSAEFKLRVAYGPDRAEISESTFKTGAGDTVTNLTCKASDYFPDVLYTWSIPCHMEVRVDKASVCSMTFQTPETEVTCTAVNTQFSTLKAVAVMTFYGEESKVTSGFTDYTNETYITSAEVSSVVLTNLPEDEGSKNTGDIGTKPAFRTSNLKQAQDVGTARTREHGDTSSDLYAVPDKSAKLKQKRDSRQCKESRASAMTEKPKSMCVSEDTGNTKQIFDDSGKFYHSGSEGLYENVATRKTERSAESVDSRKHTSSRKLQEENPAQLQNDDVLYNRLCFSPHRAENEDNTLF</sequence>
<dbReference type="EMBL" id="PZQS01000007">
    <property type="protein sequence ID" value="PVD27687.1"/>
    <property type="molecule type" value="Genomic_DNA"/>
</dbReference>
<feature type="compositionally biased region" description="Basic and acidic residues" evidence="1">
    <location>
        <begin position="619"/>
        <end position="629"/>
    </location>
</feature>
<proteinExistence type="predicted"/>
<organism evidence="3 4">
    <name type="scientific">Pomacea canaliculata</name>
    <name type="common">Golden apple snail</name>
    <dbReference type="NCBI Taxonomy" id="400727"/>
    <lineage>
        <taxon>Eukaryota</taxon>
        <taxon>Metazoa</taxon>
        <taxon>Spiralia</taxon>
        <taxon>Lophotrochozoa</taxon>
        <taxon>Mollusca</taxon>
        <taxon>Gastropoda</taxon>
        <taxon>Caenogastropoda</taxon>
        <taxon>Architaenioglossa</taxon>
        <taxon>Ampullarioidea</taxon>
        <taxon>Ampullariidae</taxon>
        <taxon>Pomacea</taxon>
    </lineage>
</organism>
<dbReference type="PROSITE" id="PS50835">
    <property type="entry name" value="IG_LIKE"/>
    <property type="match status" value="1"/>
</dbReference>
<feature type="region of interest" description="Disordered" evidence="1">
    <location>
        <begin position="563"/>
        <end position="647"/>
    </location>
</feature>
<name>A0A2T7P2N4_POMCA</name>
<comment type="caution">
    <text evidence="3">The sequence shown here is derived from an EMBL/GenBank/DDBJ whole genome shotgun (WGS) entry which is preliminary data.</text>
</comment>
<feature type="region of interest" description="Disordered" evidence="1">
    <location>
        <begin position="670"/>
        <end position="702"/>
    </location>
</feature>
<evidence type="ECO:0000313" key="4">
    <source>
        <dbReference type="Proteomes" id="UP000245119"/>
    </source>
</evidence>
<dbReference type="InterPro" id="IPR007110">
    <property type="entry name" value="Ig-like_dom"/>
</dbReference>
<protein>
    <recommendedName>
        <fullName evidence="2">Ig-like domain-containing protein</fullName>
    </recommendedName>
</protein>
<dbReference type="Proteomes" id="UP000245119">
    <property type="component" value="Linkage Group LG7"/>
</dbReference>
<evidence type="ECO:0000313" key="3">
    <source>
        <dbReference type="EMBL" id="PVD27687.1"/>
    </source>
</evidence>
<gene>
    <name evidence="3" type="ORF">C0Q70_12855</name>
</gene>
<accession>A0A2T7P2N4</accession>
<keyword evidence="4" id="KW-1185">Reference proteome</keyword>
<feature type="compositionally biased region" description="Basic and acidic residues" evidence="1">
    <location>
        <begin position="672"/>
        <end position="687"/>
    </location>
</feature>
<evidence type="ECO:0000259" key="2">
    <source>
        <dbReference type="PROSITE" id="PS50835"/>
    </source>
</evidence>
<reference evidence="3 4" key="1">
    <citation type="submission" date="2018-04" db="EMBL/GenBank/DDBJ databases">
        <title>The genome of golden apple snail Pomacea canaliculata provides insight into stress tolerance and invasive adaptation.</title>
        <authorList>
            <person name="Liu C."/>
            <person name="Liu B."/>
            <person name="Ren Y."/>
            <person name="Zhang Y."/>
            <person name="Wang H."/>
            <person name="Li S."/>
            <person name="Jiang F."/>
            <person name="Yin L."/>
            <person name="Zhang G."/>
            <person name="Qian W."/>
            <person name="Fan W."/>
        </authorList>
    </citation>
    <scope>NUCLEOTIDE SEQUENCE [LARGE SCALE GENOMIC DNA]</scope>
    <source>
        <strain evidence="3">SZHN2017</strain>
        <tissue evidence="3">Muscle</tissue>
    </source>
</reference>
<feature type="domain" description="Ig-like" evidence="2">
    <location>
        <begin position="446"/>
        <end position="528"/>
    </location>
</feature>
<evidence type="ECO:0000256" key="1">
    <source>
        <dbReference type="SAM" id="MobiDB-lite"/>
    </source>
</evidence>